<dbReference type="PANTHER" id="PTHR46586:SF3">
    <property type="entry name" value="ANKYRIN REPEAT-CONTAINING PROTEIN"/>
    <property type="match status" value="1"/>
</dbReference>
<dbReference type="InterPro" id="IPR002110">
    <property type="entry name" value="Ankyrin_rpt"/>
</dbReference>
<dbReference type="Pfam" id="PF12796">
    <property type="entry name" value="Ank_2"/>
    <property type="match status" value="1"/>
</dbReference>
<dbReference type="EMBL" id="JH767403">
    <property type="protein sequence ID" value="EQC24775.1"/>
    <property type="molecule type" value="Genomic_DNA"/>
</dbReference>
<dbReference type="GeneID" id="19958062"/>
<dbReference type="VEuPathDB" id="FungiDB:SDRG_17335"/>
<gene>
    <name evidence="1" type="ORF">SDRG_17335</name>
</gene>
<name>T0PUT9_SAPDV</name>
<dbReference type="InterPro" id="IPR036770">
    <property type="entry name" value="Ankyrin_rpt-contain_sf"/>
</dbReference>
<accession>T0PUT9</accession>
<organism evidence="1 2">
    <name type="scientific">Saprolegnia diclina (strain VS20)</name>
    <dbReference type="NCBI Taxonomy" id="1156394"/>
    <lineage>
        <taxon>Eukaryota</taxon>
        <taxon>Sar</taxon>
        <taxon>Stramenopiles</taxon>
        <taxon>Oomycota</taxon>
        <taxon>Saprolegniomycetes</taxon>
        <taxon>Saprolegniales</taxon>
        <taxon>Saprolegniaceae</taxon>
        <taxon>Saprolegnia</taxon>
    </lineage>
</organism>
<evidence type="ECO:0000313" key="1">
    <source>
        <dbReference type="EMBL" id="EQC24775.1"/>
    </source>
</evidence>
<dbReference type="SUPFAM" id="SSF48403">
    <property type="entry name" value="Ankyrin repeat"/>
    <property type="match status" value="1"/>
</dbReference>
<dbReference type="PANTHER" id="PTHR46586">
    <property type="entry name" value="ANKYRIN REPEAT-CONTAINING PROTEIN"/>
    <property type="match status" value="1"/>
</dbReference>
<dbReference type="RefSeq" id="XP_008621798.1">
    <property type="nucleotide sequence ID" value="XM_008623576.1"/>
</dbReference>
<proteinExistence type="predicted"/>
<dbReference type="Proteomes" id="UP000030762">
    <property type="component" value="Unassembled WGS sequence"/>
</dbReference>
<dbReference type="AlphaFoldDB" id="T0PUT9"/>
<dbReference type="InterPro" id="IPR052050">
    <property type="entry name" value="SecEffector_AnkRepeat"/>
</dbReference>
<dbReference type="InParanoid" id="T0PUT9"/>
<dbReference type="OrthoDB" id="67499at2759"/>
<dbReference type="STRING" id="1156394.T0PUT9"/>
<evidence type="ECO:0000313" key="2">
    <source>
        <dbReference type="Proteomes" id="UP000030762"/>
    </source>
</evidence>
<dbReference type="OMA" id="ENYSGCF"/>
<keyword evidence="2" id="KW-1185">Reference proteome</keyword>
<reference evidence="1 2" key="1">
    <citation type="submission" date="2012-04" db="EMBL/GenBank/DDBJ databases">
        <title>The Genome Sequence of Saprolegnia declina VS20.</title>
        <authorList>
            <consortium name="The Broad Institute Genome Sequencing Platform"/>
            <person name="Russ C."/>
            <person name="Nusbaum C."/>
            <person name="Tyler B."/>
            <person name="van West P."/>
            <person name="Dieguez-Uribeondo J."/>
            <person name="de Bruijn I."/>
            <person name="Tripathy S."/>
            <person name="Jiang R."/>
            <person name="Young S.K."/>
            <person name="Zeng Q."/>
            <person name="Gargeya S."/>
            <person name="Fitzgerald M."/>
            <person name="Haas B."/>
            <person name="Abouelleil A."/>
            <person name="Alvarado L."/>
            <person name="Arachchi H.M."/>
            <person name="Berlin A."/>
            <person name="Chapman S.B."/>
            <person name="Goldberg J."/>
            <person name="Griggs A."/>
            <person name="Gujja S."/>
            <person name="Hansen M."/>
            <person name="Howarth C."/>
            <person name="Imamovic A."/>
            <person name="Larimer J."/>
            <person name="McCowen C."/>
            <person name="Montmayeur A."/>
            <person name="Murphy C."/>
            <person name="Neiman D."/>
            <person name="Pearson M."/>
            <person name="Priest M."/>
            <person name="Roberts A."/>
            <person name="Saif S."/>
            <person name="Shea T."/>
            <person name="Sisk P."/>
            <person name="Sykes S."/>
            <person name="Wortman J."/>
            <person name="Nusbaum C."/>
            <person name="Birren B."/>
        </authorList>
    </citation>
    <scope>NUCLEOTIDE SEQUENCE [LARGE SCALE GENOMIC DNA]</scope>
    <source>
        <strain evidence="1 2">VS20</strain>
    </source>
</reference>
<dbReference type="Gene3D" id="1.25.40.20">
    <property type="entry name" value="Ankyrin repeat-containing domain"/>
    <property type="match status" value="2"/>
</dbReference>
<sequence length="557" mass="61874">MSELYERVNYENYSGCFVGHSIRRFPGPFLDTLLARDDTKGVALLQRFGPSPDDFPGPQNQQDDKTPEKVRQAAIQAATLENATLALDMLPWLQYPALFDDIAGRGFLPLVRSLHERGVNCSTDAMNKAAANGHLEVVRFLHEHRSEGCTTVAMDDAATNGHLEVVQFLHENRTEGCTHLALNFAIVNGRLNVVRFLIEHRTESAWDGCIGRAAGNGHLEVLQYLHSLGSYRWSNSTVERASAGGHLEIVQFLLANRTEERASDLTLRNALTHGHYATAKYLVSRGCTCATASVDWDWSTFGKPEIIDVLRLFMDLGGPYDAKWMREACAKNNVPLARFLDEVAGNCNHGPPLRDAMSHKAWDAVRYLLAHLTTNVSVDELKQVLSSGQFDIATLILRRQPLIGKNKYLLGWLATNHYTEATRYLLAAGIGNPRNKLLLPHCMHAIDHLDNVSFLLDLLALPDRRRKTTLQLITHELLDQGRQASQTIALPTDVAARASTLLEAGAVVDWSLALLISHLHATDATATTKQLKIKAALIEDAELKALLDRLLVSKRKR</sequence>
<protein>
    <submittedName>
        <fullName evidence="1">Uncharacterized protein</fullName>
    </submittedName>
</protein>